<evidence type="ECO:0000313" key="1">
    <source>
        <dbReference type="EMBL" id="GAH15191.1"/>
    </source>
</evidence>
<sequence>ATAEIAASQDHRGDQSWVKVYRYNNAKTILGEWKAYGEVEVGAKVAMGDIDGDAVAEVVTGAGQGGGPQVLAFEKDGYRINSNFFAYDKNFRGGVNVAVGQ</sequence>
<reference evidence="1" key="1">
    <citation type="journal article" date="2014" name="Front. Microbiol.">
        <title>High frequency of phylogenetically diverse reductive dehalogenase-homologous genes in deep subseafloor sedimentary metagenomes.</title>
        <authorList>
            <person name="Kawai M."/>
            <person name="Futagami T."/>
            <person name="Toyoda A."/>
            <person name="Takaki Y."/>
            <person name="Nishi S."/>
            <person name="Hori S."/>
            <person name="Arai W."/>
            <person name="Tsubouchi T."/>
            <person name="Morono Y."/>
            <person name="Uchiyama I."/>
            <person name="Ito T."/>
            <person name="Fujiyama A."/>
            <person name="Inagaki F."/>
            <person name="Takami H."/>
        </authorList>
    </citation>
    <scope>NUCLEOTIDE SEQUENCE</scope>
    <source>
        <strain evidence="1">Expedition CK06-06</strain>
    </source>
</reference>
<dbReference type="EMBL" id="BART01036857">
    <property type="protein sequence ID" value="GAH15191.1"/>
    <property type="molecule type" value="Genomic_DNA"/>
</dbReference>
<organism evidence="1">
    <name type="scientific">marine sediment metagenome</name>
    <dbReference type="NCBI Taxonomy" id="412755"/>
    <lineage>
        <taxon>unclassified sequences</taxon>
        <taxon>metagenomes</taxon>
        <taxon>ecological metagenomes</taxon>
    </lineage>
</organism>
<feature type="non-terminal residue" evidence="1">
    <location>
        <position position="1"/>
    </location>
</feature>
<protein>
    <recommendedName>
        <fullName evidence="2">FG-GAP repeat protein</fullName>
    </recommendedName>
</protein>
<dbReference type="AlphaFoldDB" id="X1D348"/>
<dbReference type="InterPro" id="IPR028994">
    <property type="entry name" value="Integrin_alpha_N"/>
</dbReference>
<name>X1D348_9ZZZZ</name>
<comment type="caution">
    <text evidence="1">The sequence shown here is derived from an EMBL/GenBank/DDBJ whole genome shotgun (WGS) entry which is preliminary data.</text>
</comment>
<gene>
    <name evidence="1" type="ORF">S01H4_61963</name>
</gene>
<accession>X1D348</accession>
<dbReference type="SUPFAM" id="SSF69318">
    <property type="entry name" value="Integrin alpha N-terminal domain"/>
    <property type="match status" value="1"/>
</dbReference>
<proteinExistence type="predicted"/>
<evidence type="ECO:0008006" key="2">
    <source>
        <dbReference type="Google" id="ProtNLM"/>
    </source>
</evidence>